<comment type="subcellular location">
    <subcellularLocation>
        <location evidence="1">Cell envelope</location>
    </subcellularLocation>
</comment>
<evidence type="ECO:0000256" key="2">
    <source>
        <dbReference type="ARBA" id="ARBA00022729"/>
    </source>
</evidence>
<dbReference type="OrthoDB" id="9773673at2"/>
<dbReference type="GO" id="GO:0030246">
    <property type="term" value="F:carbohydrate binding"/>
    <property type="evidence" value="ECO:0007669"/>
    <property type="project" value="TreeGrafter"/>
</dbReference>
<dbReference type="Pfam" id="PF13407">
    <property type="entry name" value="Peripla_BP_4"/>
    <property type="match status" value="1"/>
</dbReference>
<feature type="signal peptide" evidence="3">
    <location>
        <begin position="1"/>
        <end position="20"/>
    </location>
</feature>
<reference evidence="5 6" key="1">
    <citation type="submission" date="2019-06" db="EMBL/GenBank/DDBJ databases">
        <title>Sequencing the genomes of 1000 actinobacteria strains.</title>
        <authorList>
            <person name="Klenk H.-P."/>
        </authorList>
    </citation>
    <scope>NUCLEOTIDE SEQUENCE [LARGE SCALE GENOMIC DNA]</scope>
    <source>
        <strain evidence="5 6">DSM 10596</strain>
    </source>
</reference>
<dbReference type="SUPFAM" id="SSF53822">
    <property type="entry name" value="Periplasmic binding protein-like I"/>
    <property type="match status" value="1"/>
</dbReference>
<dbReference type="InterPro" id="IPR028082">
    <property type="entry name" value="Peripla_BP_I"/>
</dbReference>
<dbReference type="Gene3D" id="3.40.50.2300">
    <property type="match status" value="2"/>
</dbReference>
<keyword evidence="6" id="KW-1185">Reference proteome</keyword>
<accession>A0A542SMS5</accession>
<feature type="chain" id="PRO_5039306021" evidence="3">
    <location>
        <begin position="21"/>
        <end position="376"/>
    </location>
</feature>
<dbReference type="PANTHER" id="PTHR30036">
    <property type="entry name" value="D-XYLOSE-BINDING PERIPLASMIC PROTEIN"/>
    <property type="match status" value="1"/>
</dbReference>
<dbReference type="EMBL" id="VFNV01000001">
    <property type="protein sequence ID" value="TQK75933.1"/>
    <property type="molecule type" value="Genomic_DNA"/>
</dbReference>
<name>A0A542SMS5_9MICO</name>
<dbReference type="Proteomes" id="UP000316181">
    <property type="component" value="Unassembled WGS sequence"/>
</dbReference>
<sequence>MKKIAVAFTALAAVGAVALAGCGGGSSSSTTSAAGGDTTSAAAGGFEAGATIGISLPQKTSQNWVEAEQMFNEGLKAAGYNPVVQFANNGASEQQSQIESMIQQGAKVIVIGAVDGSQLSTQVENAQSQGVKVIAYDRLIKETKAVDLYVAYDNEKVGELQGQALLEGLAARKGSGPYNIELIAGSNDDANSKPFFEGAMSVLQPKIDDGTLKILSGQTTQDKVATEGWDPAKVQTRMDAIISGFYKSEPLDGILSPNDTLGRAAIQSATDAGLDTPVVTGQDSEDESVTSVAEGKQYQTIYKDTRGLVDAVLKQIELAKDGKAFESNGSANNGTIDVPADYLTPVSVTQANILQAYANDATRLKLAEASCTDACK</sequence>
<evidence type="ECO:0000313" key="6">
    <source>
        <dbReference type="Proteomes" id="UP000316181"/>
    </source>
</evidence>
<dbReference type="CDD" id="cd19994">
    <property type="entry name" value="PBP1_ChvE"/>
    <property type="match status" value="1"/>
</dbReference>
<dbReference type="InterPro" id="IPR025997">
    <property type="entry name" value="SBP_2_dom"/>
</dbReference>
<dbReference type="RefSeq" id="WP_142111266.1">
    <property type="nucleotide sequence ID" value="NZ_BAAATB010000008.1"/>
</dbReference>
<evidence type="ECO:0000313" key="5">
    <source>
        <dbReference type="EMBL" id="TQK75933.1"/>
    </source>
</evidence>
<evidence type="ECO:0000256" key="3">
    <source>
        <dbReference type="SAM" id="SignalP"/>
    </source>
</evidence>
<protein>
    <submittedName>
        <fullName evidence="5">Monosaccharide ABC transporter substrate-binding protein (CUT2 family)</fullName>
    </submittedName>
</protein>
<dbReference type="PROSITE" id="PS51257">
    <property type="entry name" value="PROKAR_LIPOPROTEIN"/>
    <property type="match status" value="1"/>
</dbReference>
<dbReference type="GO" id="GO:0030288">
    <property type="term" value="C:outer membrane-bounded periplasmic space"/>
    <property type="evidence" value="ECO:0007669"/>
    <property type="project" value="TreeGrafter"/>
</dbReference>
<gene>
    <name evidence="5" type="ORF">FB389_0577</name>
</gene>
<keyword evidence="2 3" id="KW-0732">Signal</keyword>
<organism evidence="5 6">
    <name type="scientific">Rarobacter incanus</name>
    <dbReference type="NCBI Taxonomy" id="153494"/>
    <lineage>
        <taxon>Bacteria</taxon>
        <taxon>Bacillati</taxon>
        <taxon>Actinomycetota</taxon>
        <taxon>Actinomycetes</taxon>
        <taxon>Micrococcales</taxon>
        <taxon>Rarobacteraceae</taxon>
        <taxon>Rarobacter</taxon>
    </lineage>
</organism>
<proteinExistence type="predicted"/>
<evidence type="ECO:0000256" key="1">
    <source>
        <dbReference type="ARBA" id="ARBA00004196"/>
    </source>
</evidence>
<evidence type="ECO:0000259" key="4">
    <source>
        <dbReference type="Pfam" id="PF13407"/>
    </source>
</evidence>
<dbReference type="PANTHER" id="PTHR30036:SF1">
    <property type="entry name" value="D-XYLOSE-BINDING PERIPLASMIC PROTEIN"/>
    <property type="match status" value="1"/>
</dbReference>
<dbReference type="InterPro" id="IPR050555">
    <property type="entry name" value="Bact_Solute-Bind_Prot2"/>
</dbReference>
<feature type="domain" description="Periplasmic binding protein" evidence="4">
    <location>
        <begin position="52"/>
        <end position="323"/>
    </location>
</feature>
<comment type="caution">
    <text evidence="5">The sequence shown here is derived from an EMBL/GenBank/DDBJ whole genome shotgun (WGS) entry which is preliminary data.</text>
</comment>
<dbReference type="AlphaFoldDB" id="A0A542SMS5"/>